<evidence type="ECO:0000313" key="4">
    <source>
        <dbReference type="Proteomes" id="UP000239322"/>
    </source>
</evidence>
<evidence type="ECO:0000259" key="2">
    <source>
        <dbReference type="PROSITE" id="PS51674"/>
    </source>
</evidence>
<dbReference type="PROSITE" id="PS51674">
    <property type="entry name" value="4FE4S_WBL"/>
    <property type="match status" value="1"/>
</dbReference>
<dbReference type="AlphaFoldDB" id="A0A2S9PY67"/>
<evidence type="ECO:0000313" key="3">
    <source>
        <dbReference type="EMBL" id="PRH79364.1"/>
    </source>
</evidence>
<protein>
    <recommendedName>
        <fullName evidence="2">4Fe-4S Wbl-type domain-containing protein</fullName>
    </recommendedName>
</protein>
<dbReference type="Gene3D" id="1.10.10.10">
    <property type="entry name" value="Winged helix-like DNA-binding domain superfamily/Winged helix DNA-binding domain"/>
    <property type="match status" value="1"/>
</dbReference>
<comment type="caution">
    <text evidence="3">The sequence shown here is derived from an EMBL/GenBank/DDBJ whole genome shotgun (WGS) entry which is preliminary data.</text>
</comment>
<gene>
    <name evidence="3" type="ORF">C6N75_09780</name>
</gene>
<reference evidence="3 4" key="1">
    <citation type="submission" date="2018-03" db="EMBL/GenBank/DDBJ databases">
        <title>Novel Streptomyces sp. from soil.</title>
        <authorList>
            <person name="Tan G.Y.A."/>
            <person name="Lee Z.Y."/>
        </authorList>
    </citation>
    <scope>NUCLEOTIDE SEQUENCE [LARGE SCALE GENOMIC DNA]</scope>
    <source>
        <strain evidence="3 4">ST5x</strain>
    </source>
</reference>
<dbReference type="Pfam" id="PF02467">
    <property type="entry name" value="Whib"/>
    <property type="match status" value="1"/>
</dbReference>
<evidence type="ECO:0000256" key="1">
    <source>
        <dbReference type="SAM" id="MobiDB-lite"/>
    </source>
</evidence>
<proteinExistence type="predicted"/>
<dbReference type="InterPro" id="IPR036388">
    <property type="entry name" value="WH-like_DNA-bd_sf"/>
</dbReference>
<sequence>MGPDGLHVGGDDRRPGGVVKQPNCRGHDPEIFYERARWPEAKTICEDCPLLLECRATFQDDPWPFAGGMTPNQRVTWSRSTKARVFGRCVRCGFRFQEAPRAGRPRMYCSTECRQAAYAAGETQTKRQPLAKISIDTELEAVSLWHQGYGLKRAAKALGISESSVRRIFDGHGLKRTQAERDAISGQAGAMAAQARADVGRMVRKLLAEGQQSPQEIALLANCAVNTVYKIRKGMAA</sequence>
<dbReference type="EMBL" id="PVLV01000121">
    <property type="protein sequence ID" value="PRH79364.1"/>
    <property type="molecule type" value="Genomic_DNA"/>
</dbReference>
<feature type="region of interest" description="Disordered" evidence="1">
    <location>
        <begin position="1"/>
        <end position="22"/>
    </location>
</feature>
<dbReference type="InterPro" id="IPR034768">
    <property type="entry name" value="4FE4S_WBL"/>
</dbReference>
<organism evidence="3 4">
    <name type="scientific">Streptomyces solincola</name>
    <dbReference type="NCBI Taxonomy" id="2100817"/>
    <lineage>
        <taxon>Bacteria</taxon>
        <taxon>Bacillati</taxon>
        <taxon>Actinomycetota</taxon>
        <taxon>Actinomycetes</taxon>
        <taxon>Kitasatosporales</taxon>
        <taxon>Streptomycetaceae</taxon>
        <taxon>Streptomyces</taxon>
    </lineage>
</organism>
<dbReference type="Proteomes" id="UP000239322">
    <property type="component" value="Unassembled WGS sequence"/>
</dbReference>
<keyword evidence="4" id="KW-1185">Reference proteome</keyword>
<dbReference type="OrthoDB" id="4244759at2"/>
<feature type="domain" description="4Fe-4S Wbl-type" evidence="2">
    <location>
        <begin position="23"/>
        <end position="76"/>
    </location>
</feature>
<accession>A0A2S9PY67</accession>
<name>A0A2S9PY67_9ACTN</name>